<evidence type="ECO:0008006" key="4">
    <source>
        <dbReference type="Google" id="ProtNLM"/>
    </source>
</evidence>
<gene>
    <name evidence="2" type="ORF">RN001_016441</name>
</gene>
<evidence type="ECO:0000313" key="3">
    <source>
        <dbReference type="Proteomes" id="UP001353858"/>
    </source>
</evidence>
<protein>
    <recommendedName>
        <fullName evidence="4">Secreted protein</fullName>
    </recommendedName>
</protein>
<keyword evidence="3" id="KW-1185">Reference proteome</keyword>
<dbReference type="Proteomes" id="UP001353858">
    <property type="component" value="Unassembled WGS sequence"/>
</dbReference>
<evidence type="ECO:0000313" key="2">
    <source>
        <dbReference type="EMBL" id="KAK4872317.1"/>
    </source>
</evidence>
<dbReference type="AlphaFoldDB" id="A0AAN7PP78"/>
<name>A0AAN7PP78_9COLE</name>
<organism evidence="2 3">
    <name type="scientific">Aquatica leii</name>
    <dbReference type="NCBI Taxonomy" id="1421715"/>
    <lineage>
        <taxon>Eukaryota</taxon>
        <taxon>Metazoa</taxon>
        <taxon>Ecdysozoa</taxon>
        <taxon>Arthropoda</taxon>
        <taxon>Hexapoda</taxon>
        <taxon>Insecta</taxon>
        <taxon>Pterygota</taxon>
        <taxon>Neoptera</taxon>
        <taxon>Endopterygota</taxon>
        <taxon>Coleoptera</taxon>
        <taxon>Polyphaga</taxon>
        <taxon>Elateriformia</taxon>
        <taxon>Elateroidea</taxon>
        <taxon>Lampyridae</taxon>
        <taxon>Luciolinae</taxon>
        <taxon>Aquatica</taxon>
    </lineage>
</organism>
<comment type="caution">
    <text evidence="2">The sequence shown here is derived from an EMBL/GenBank/DDBJ whole genome shotgun (WGS) entry which is preliminary data.</text>
</comment>
<reference evidence="3" key="1">
    <citation type="submission" date="2023-01" db="EMBL/GenBank/DDBJ databases">
        <title>Key to firefly adult light organ development and bioluminescence: homeobox transcription factors regulate luciferase expression and transportation to peroxisome.</title>
        <authorList>
            <person name="Fu X."/>
        </authorList>
    </citation>
    <scope>NUCLEOTIDE SEQUENCE [LARGE SCALE GENOMIC DNA]</scope>
</reference>
<sequence>MHFKILVIALVCNCVYAASLSENSLVHRRVVREPKVLRYLFDKLWGAHENKVCSEASASAASTGSYQSEAHSQSATFAFGPFSASFSRSRASSKGG</sequence>
<feature type="signal peptide" evidence="1">
    <location>
        <begin position="1"/>
        <end position="17"/>
    </location>
</feature>
<proteinExistence type="predicted"/>
<feature type="chain" id="PRO_5043043497" description="Secreted protein" evidence="1">
    <location>
        <begin position="18"/>
        <end position="96"/>
    </location>
</feature>
<dbReference type="EMBL" id="JARPUR010000008">
    <property type="protein sequence ID" value="KAK4872317.1"/>
    <property type="molecule type" value="Genomic_DNA"/>
</dbReference>
<keyword evidence="1" id="KW-0732">Signal</keyword>
<evidence type="ECO:0000256" key="1">
    <source>
        <dbReference type="SAM" id="SignalP"/>
    </source>
</evidence>
<accession>A0AAN7PP78</accession>